<gene>
    <name evidence="1" type="ORF">DC3_00260</name>
</gene>
<evidence type="ECO:0008006" key="3">
    <source>
        <dbReference type="Google" id="ProtNLM"/>
    </source>
</evidence>
<dbReference type="AlphaFoldDB" id="A0A511MVG0"/>
<proteinExistence type="predicted"/>
<evidence type="ECO:0000313" key="2">
    <source>
        <dbReference type="Proteomes" id="UP000321306"/>
    </source>
</evidence>
<dbReference type="InterPro" id="IPR021848">
    <property type="entry name" value="HODM_asu-like"/>
</dbReference>
<dbReference type="OrthoDB" id="5242510at2"/>
<protein>
    <recommendedName>
        <fullName evidence="3">DUF3445 domain-containing protein</fullName>
    </recommendedName>
</protein>
<accession>A0A511MVG0</accession>
<dbReference type="Proteomes" id="UP000321306">
    <property type="component" value="Unassembled WGS sequence"/>
</dbReference>
<dbReference type="Pfam" id="PF11927">
    <property type="entry name" value="HODM_asu-like"/>
    <property type="match status" value="1"/>
</dbReference>
<name>A0A511MVG0_DEIC1</name>
<dbReference type="EMBL" id="BJXB01000001">
    <property type="protein sequence ID" value="GEM44391.1"/>
    <property type="molecule type" value="Genomic_DNA"/>
</dbReference>
<evidence type="ECO:0000313" key="1">
    <source>
        <dbReference type="EMBL" id="GEM44391.1"/>
    </source>
</evidence>
<organism evidence="1 2">
    <name type="scientific">Deinococcus cellulosilyticus (strain DSM 18568 / NBRC 106333 / KACC 11606 / 5516J-15)</name>
    <dbReference type="NCBI Taxonomy" id="1223518"/>
    <lineage>
        <taxon>Bacteria</taxon>
        <taxon>Thermotogati</taxon>
        <taxon>Deinococcota</taxon>
        <taxon>Deinococci</taxon>
        <taxon>Deinococcales</taxon>
        <taxon>Deinococcaceae</taxon>
        <taxon>Deinococcus</taxon>
    </lineage>
</organism>
<comment type="caution">
    <text evidence="1">The sequence shown here is derived from an EMBL/GenBank/DDBJ whole genome shotgun (WGS) entry which is preliminary data.</text>
</comment>
<dbReference type="RefSeq" id="WP_146881558.1">
    <property type="nucleotide sequence ID" value="NZ_BJXB01000001.1"/>
</dbReference>
<reference evidence="1 2" key="1">
    <citation type="submission" date="2019-07" db="EMBL/GenBank/DDBJ databases">
        <title>Whole genome shotgun sequence of Deinococcus cellulosilyticus NBRC 106333.</title>
        <authorList>
            <person name="Hosoyama A."/>
            <person name="Uohara A."/>
            <person name="Ohji S."/>
            <person name="Ichikawa N."/>
        </authorList>
    </citation>
    <scope>NUCLEOTIDE SEQUENCE [LARGE SCALE GENOMIC DNA]</scope>
    <source>
        <strain evidence="1 2">NBRC 106333</strain>
    </source>
</reference>
<sequence length="336" mass="38440">MAFSPDLLTDPDPPFMVQDRFEIKADVFPLGSVLNGRLEQNHFAEDRLLFSYLQKKLDVLQQHPERHRALTTDDPQGLSHALWTALQVYKREFPQLLSGHDTEVDLKHLGLRLHWDPHEIQVTQLQDHALGTQVLDHLQQQQGVTRLLDAVSLSAQEDLVVLRQDPEGGHAEALSVCFPSGWDPREKLGVGFAGIHHPVADHQRLLKASGNMMRAIFHKGPFIRFSWGLTPSPDLNAHPEHPRTLWNPLWEAEPDLLGEKIFLRMERQTTLALPELQRGLFTIRVYVNSLSKTLTRNPELRPRLHNLLSSVKPDVLEYKGMQPLKAPILRYLESHK</sequence>
<keyword evidence="2" id="KW-1185">Reference proteome</keyword>